<evidence type="ECO:0000313" key="1">
    <source>
        <dbReference type="Proteomes" id="UP000694867"/>
    </source>
</evidence>
<sequence length="164" mass="19120">MGDDTLGELQTVKDLGVIFAPSLTFKEHVTQVIKKCSNMGAWIMRSFIVNQPNVYLRMYNSHILPNLLYCCVIWNPRNAGDLDALERMQRKFVRRVEHRCNVRKGTVKIPSVAELLMNVDIKYLRRVMKRKGFVFSAKQVAKTTTEKHLYPWRITTMINNPFSE</sequence>
<proteinExistence type="predicted"/>
<dbReference type="GeneID" id="108865039"/>
<organism evidence="1 2">
    <name type="scientific">Galendromus occidentalis</name>
    <name type="common">western predatory mite</name>
    <dbReference type="NCBI Taxonomy" id="34638"/>
    <lineage>
        <taxon>Eukaryota</taxon>
        <taxon>Metazoa</taxon>
        <taxon>Ecdysozoa</taxon>
        <taxon>Arthropoda</taxon>
        <taxon>Chelicerata</taxon>
        <taxon>Arachnida</taxon>
        <taxon>Acari</taxon>
        <taxon>Parasitiformes</taxon>
        <taxon>Mesostigmata</taxon>
        <taxon>Gamasina</taxon>
        <taxon>Phytoseioidea</taxon>
        <taxon>Phytoseiidae</taxon>
        <taxon>Typhlodrominae</taxon>
        <taxon>Galendromus</taxon>
    </lineage>
</organism>
<dbReference type="KEGG" id="goe:108865039"/>
<accession>A0AAJ7L8C4</accession>
<name>A0AAJ7L8C4_9ACAR</name>
<dbReference type="RefSeq" id="XP_018497189.1">
    <property type="nucleotide sequence ID" value="XM_018641673.1"/>
</dbReference>
<protein>
    <submittedName>
        <fullName evidence="2">Uncharacterized protein B0403.1-like</fullName>
    </submittedName>
</protein>
<dbReference type="PRINTS" id="PR01345">
    <property type="entry name" value="CERVTRCPTASE"/>
</dbReference>
<dbReference type="PANTHER" id="PTHR33332">
    <property type="entry name" value="REVERSE TRANSCRIPTASE DOMAIN-CONTAINING PROTEIN"/>
    <property type="match status" value="1"/>
</dbReference>
<dbReference type="Proteomes" id="UP000694867">
    <property type="component" value="Unplaced"/>
</dbReference>
<keyword evidence="1" id="KW-1185">Reference proteome</keyword>
<gene>
    <name evidence="2" type="primary">LOC108865039</name>
</gene>
<reference evidence="2" key="1">
    <citation type="submission" date="2025-08" db="UniProtKB">
        <authorList>
            <consortium name="RefSeq"/>
        </authorList>
    </citation>
    <scope>IDENTIFICATION</scope>
</reference>
<dbReference type="AlphaFoldDB" id="A0AAJ7L8C4"/>
<evidence type="ECO:0000313" key="2">
    <source>
        <dbReference type="RefSeq" id="XP_018497189.1"/>
    </source>
</evidence>